<proteinExistence type="predicted"/>
<organism evidence="1 2">
    <name type="scientific">Tepidibacillus fermentans</name>
    <dbReference type="NCBI Taxonomy" id="1281767"/>
    <lineage>
        <taxon>Bacteria</taxon>
        <taxon>Bacillati</taxon>
        <taxon>Bacillota</taxon>
        <taxon>Bacilli</taxon>
        <taxon>Bacillales</taxon>
        <taxon>Bacillaceae</taxon>
        <taxon>Tepidibacillus</taxon>
    </lineage>
</organism>
<evidence type="ECO:0000313" key="2">
    <source>
        <dbReference type="Proteomes" id="UP000295788"/>
    </source>
</evidence>
<keyword evidence="2" id="KW-1185">Reference proteome</keyword>
<dbReference type="EMBL" id="SMAB01000017">
    <property type="protein sequence ID" value="TCS80398.1"/>
    <property type="molecule type" value="Genomic_DNA"/>
</dbReference>
<reference evidence="1 2" key="1">
    <citation type="submission" date="2019-03" db="EMBL/GenBank/DDBJ databases">
        <title>Genomic Encyclopedia of Type Strains, Phase IV (KMG-IV): sequencing the most valuable type-strain genomes for metagenomic binning, comparative biology and taxonomic classification.</title>
        <authorList>
            <person name="Goeker M."/>
        </authorList>
    </citation>
    <scope>NUCLEOTIDE SEQUENCE [LARGE SCALE GENOMIC DNA]</scope>
    <source>
        <strain evidence="1 2">DSM 23802</strain>
    </source>
</reference>
<dbReference type="AlphaFoldDB" id="A0A4R3KBH0"/>
<name>A0A4R3KBH0_9BACI</name>
<dbReference type="Proteomes" id="UP000295788">
    <property type="component" value="Unassembled WGS sequence"/>
</dbReference>
<protein>
    <submittedName>
        <fullName evidence="1">Uncharacterized protein</fullName>
    </submittedName>
</protein>
<comment type="caution">
    <text evidence="1">The sequence shown here is derived from an EMBL/GenBank/DDBJ whole genome shotgun (WGS) entry which is preliminary data.</text>
</comment>
<sequence length="66" mass="7718">MLKSKVIHHGNWNNLKGSTAEVYDFRQKIIRWVCAEYVQNCHKRQVCGALSMVKSFYSFLTRGLEP</sequence>
<accession>A0A4R3KBH0</accession>
<evidence type="ECO:0000313" key="1">
    <source>
        <dbReference type="EMBL" id="TCS80398.1"/>
    </source>
</evidence>
<gene>
    <name evidence="1" type="ORF">EDD72_11765</name>
</gene>